<dbReference type="AlphaFoldDB" id="A0A3P1SW32"/>
<dbReference type="EMBL" id="RQXV01000001">
    <property type="protein sequence ID" value="RRD01175.1"/>
    <property type="molecule type" value="Genomic_DNA"/>
</dbReference>
<proteinExistence type="predicted"/>
<sequence>MTIQTLKQQIKLFIQDEDGLTTVEYAIAGGLVGAAVILAFRNLGTAVNGEITGITNAINAT</sequence>
<dbReference type="Proteomes" id="UP000267535">
    <property type="component" value="Unassembled WGS sequence"/>
</dbReference>
<gene>
    <name evidence="1" type="ORF">EHS89_01015</name>
</gene>
<comment type="caution">
    <text evidence="1">The sequence shown here is derived from an EMBL/GenBank/DDBJ whole genome shotgun (WGS) entry which is preliminary data.</text>
</comment>
<reference evidence="1 2" key="1">
    <citation type="submission" date="2018-11" db="EMBL/GenBank/DDBJ databases">
        <title>The draft genome sequence of Amphritea balenae JAMM 1525T.</title>
        <authorList>
            <person name="Fang Z."/>
            <person name="Zhang Y."/>
            <person name="Han X."/>
        </authorList>
    </citation>
    <scope>NUCLEOTIDE SEQUENCE [LARGE SCALE GENOMIC DNA]</scope>
    <source>
        <strain evidence="1 2">JAMM 1525</strain>
    </source>
</reference>
<dbReference type="RefSeq" id="WP_124924247.1">
    <property type="nucleotide sequence ID" value="NZ_BMOH01000001.1"/>
</dbReference>
<name>A0A3P1SW32_9GAMM</name>
<evidence type="ECO:0000313" key="1">
    <source>
        <dbReference type="EMBL" id="RRD01175.1"/>
    </source>
</evidence>
<organism evidence="1 2">
    <name type="scientific">Amphritea balenae</name>
    <dbReference type="NCBI Taxonomy" id="452629"/>
    <lineage>
        <taxon>Bacteria</taxon>
        <taxon>Pseudomonadati</taxon>
        <taxon>Pseudomonadota</taxon>
        <taxon>Gammaproteobacteria</taxon>
        <taxon>Oceanospirillales</taxon>
        <taxon>Oceanospirillaceae</taxon>
        <taxon>Amphritea</taxon>
    </lineage>
</organism>
<protein>
    <submittedName>
        <fullName evidence="1">Flp family type IVb pilin</fullName>
    </submittedName>
</protein>
<accession>A0A3P1SW32</accession>
<keyword evidence="2" id="KW-1185">Reference proteome</keyword>
<evidence type="ECO:0000313" key="2">
    <source>
        <dbReference type="Proteomes" id="UP000267535"/>
    </source>
</evidence>